<organism evidence="4 5">
    <name type="scientific">Peronospora destructor</name>
    <dbReference type="NCBI Taxonomy" id="86335"/>
    <lineage>
        <taxon>Eukaryota</taxon>
        <taxon>Sar</taxon>
        <taxon>Stramenopiles</taxon>
        <taxon>Oomycota</taxon>
        <taxon>Peronosporomycetes</taxon>
        <taxon>Peronosporales</taxon>
        <taxon>Peronosporaceae</taxon>
        <taxon>Peronospora</taxon>
    </lineage>
</organism>
<dbReference type="Proteomes" id="UP001162029">
    <property type="component" value="Unassembled WGS sequence"/>
</dbReference>
<evidence type="ECO:0000256" key="2">
    <source>
        <dbReference type="ARBA" id="ARBA00022737"/>
    </source>
</evidence>
<dbReference type="PANTHER" id="PTHR19856:SF0">
    <property type="entry name" value="WD REPEAT-CONTAINING PROTEIN 1"/>
    <property type="match status" value="1"/>
</dbReference>
<evidence type="ECO:0000313" key="5">
    <source>
        <dbReference type="Proteomes" id="UP001162029"/>
    </source>
</evidence>
<comment type="caution">
    <text evidence="4">The sequence shown here is derived from an EMBL/GenBank/DDBJ whole genome shotgun (WGS) entry which is preliminary data.</text>
</comment>
<dbReference type="GO" id="GO:0030864">
    <property type="term" value="C:cortical actin cytoskeleton"/>
    <property type="evidence" value="ECO:0007669"/>
    <property type="project" value="TreeGrafter"/>
</dbReference>
<accession>A0AAV0UWQ4</accession>
<feature type="repeat" description="WD" evidence="3">
    <location>
        <begin position="36"/>
        <end position="67"/>
    </location>
</feature>
<dbReference type="Gene3D" id="2.130.10.10">
    <property type="entry name" value="YVTN repeat-like/Quinoprotein amine dehydrogenase"/>
    <property type="match status" value="2"/>
</dbReference>
<sequence length="164" mass="17784">MQVAVTWCQNYLISLSLSSDLNFLDLNNPSQPKQIVQGHQVNILSLATELTQSRILTGSYDGVVRSWTSHLAETLPGAHHTAKITGISAISNQIVSSDWEDQLHFANENEYIAAERTAERSSAYGVGLAVASTNKGVKLLREPEASLQDGQVFVDAHVCGHLAV</sequence>
<dbReference type="PROSITE" id="PS50294">
    <property type="entry name" value="WD_REPEATS_REGION"/>
    <property type="match status" value="1"/>
</dbReference>
<proteinExistence type="predicted"/>
<dbReference type="AlphaFoldDB" id="A0AAV0UWQ4"/>
<name>A0AAV0UWQ4_9STRA</name>
<dbReference type="PANTHER" id="PTHR19856">
    <property type="entry name" value="WD-REPEATCONTAINING PROTEIN WDR1"/>
    <property type="match status" value="1"/>
</dbReference>
<dbReference type="PROSITE" id="PS50082">
    <property type="entry name" value="WD_REPEATS_2"/>
    <property type="match status" value="1"/>
</dbReference>
<dbReference type="InterPro" id="IPR036322">
    <property type="entry name" value="WD40_repeat_dom_sf"/>
</dbReference>
<keyword evidence="5" id="KW-1185">Reference proteome</keyword>
<dbReference type="EMBL" id="CANTFM010001571">
    <property type="protein sequence ID" value="CAI5741326.1"/>
    <property type="molecule type" value="Genomic_DNA"/>
</dbReference>
<evidence type="ECO:0000256" key="1">
    <source>
        <dbReference type="ARBA" id="ARBA00022574"/>
    </source>
</evidence>
<keyword evidence="2" id="KW-0677">Repeat</keyword>
<protein>
    <submittedName>
        <fullName evidence="4">Uncharacterized protein</fullName>
    </submittedName>
</protein>
<dbReference type="GO" id="GO:0030042">
    <property type="term" value="P:actin filament depolymerization"/>
    <property type="evidence" value="ECO:0007669"/>
    <property type="project" value="TreeGrafter"/>
</dbReference>
<evidence type="ECO:0000256" key="3">
    <source>
        <dbReference type="PROSITE-ProRule" id="PRU00221"/>
    </source>
</evidence>
<dbReference type="InterPro" id="IPR015943">
    <property type="entry name" value="WD40/YVTN_repeat-like_dom_sf"/>
</dbReference>
<gene>
    <name evidence="4" type="ORF">PDE001_LOCUS7766</name>
</gene>
<evidence type="ECO:0000313" key="4">
    <source>
        <dbReference type="EMBL" id="CAI5741326.1"/>
    </source>
</evidence>
<dbReference type="GO" id="GO:0051015">
    <property type="term" value="F:actin filament binding"/>
    <property type="evidence" value="ECO:0007669"/>
    <property type="project" value="TreeGrafter"/>
</dbReference>
<reference evidence="4" key="1">
    <citation type="submission" date="2022-12" db="EMBL/GenBank/DDBJ databases">
        <authorList>
            <person name="Webb A."/>
        </authorList>
    </citation>
    <scope>NUCLEOTIDE SEQUENCE</scope>
    <source>
        <strain evidence="4">Pd1</strain>
    </source>
</reference>
<dbReference type="SUPFAM" id="SSF50978">
    <property type="entry name" value="WD40 repeat-like"/>
    <property type="match status" value="1"/>
</dbReference>
<dbReference type="InterPro" id="IPR001680">
    <property type="entry name" value="WD40_rpt"/>
</dbReference>
<keyword evidence="1 3" id="KW-0853">WD repeat</keyword>